<evidence type="ECO:0000259" key="9">
    <source>
        <dbReference type="Pfam" id="PF08263"/>
    </source>
</evidence>
<protein>
    <submittedName>
        <fullName evidence="10">Leucine-rich repeat family protein</fullName>
    </submittedName>
</protein>
<evidence type="ECO:0000256" key="5">
    <source>
        <dbReference type="ARBA" id="ARBA00022737"/>
    </source>
</evidence>
<reference evidence="10 11" key="1">
    <citation type="journal article" date="2015" name="Proc. Natl. Acad. Sci. U.S.A.">
        <title>The resurrection genome of Boea hygrometrica: A blueprint for survival of dehydration.</title>
        <authorList>
            <person name="Xiao L."/>
            <person name="Yang G."/>
            <person name="Zhang L."/>
            <person name="Yang X."/>
            <person name="Zhao S."/>
            <person name="Ji Z."/>
            <person name="Zhou Q."/>
            <person name="Hu M."/>
            <person name="Wang Y."/>
            <person name="Chen M."/>
            <person name="Xu Y."/>
            <person name="Jin H."/>
            <person name="Xiao X."/>
            <person name="Hu G."/>
            <person name="Bao F."/>
            <person name="Hu Y."/>
            <person name="Wan P."/>
            <person name="Li L."/>
            <person name="Deng X."/>
            <person name="Kuang T."/>
            <person name="Xiang C."/>
            <person name="Zhu J.K."/>
            <person name="Oliver M.J."/>
            <person name="He Y."/>
        </authorList>
    </citation>
    <scope>NUCLEOTIDE SEQUENCE [LARGE SCALE GENOMIC DNA]</scope>
    <source>
        <strain evidence="11">cv. XS01</strain>
    </source>
</reference>
<dbReference type="InterPro" id="IPR013210">
    <property type="entry name" value="LRR_N_plant-typ"/>
</dbReference>
<dbReference type="OrthoDB" id="676979at2759"/>
<feature type="chain" id="PRO_5016332389" evidence="8">
    <location>
        <begin position="25"/>
        <end position="416"/>
    </location>
</feature>
<evidence type="ECO:0000313" key="10">
    <source>
        <dbReference type="EMBL" id="KZV16603.1"/>
    </source>
</evidence>
<evidence type="ECO:0000256" key="1">
    <source>
        <dbReference type="ARBA" id="ARBA00004370"/>
    </source>
</evidence>
<keyword evidence="7" id="KW-0472">Membrane</keyword>
<evidence type="ECO:0000256" key="3">
    <source>
        <dbReference type="ARBA" id="ARBA00022692"/>
    </source>
</evidence>
<accession>A0A2Z7A703</accession>
<evidence type="ECO:0000256" key="4">
    <source>
        <dbReference type="ARBA" id="ARBA00022729"/>
    </source>
</evidence>
<evidence type="ECO:0000256" key="7">
    <source>
        <dbReference type="ARBA" id="ARBA00023136"/>
    </source>
</evidence>
<dbReference type="FunFam" id="3.80.10.10:FF:000400">
    <property type="entry name" value="Nuclear pore complex protein NUP107"/>
    <property type="match status" value="1"/>
</dbReference>
<proteinExistence type="predicted"/>
<feature type="signal peptide" evidence="8">
    <location>
        <begin position="1"/>
        <end position="24"/>
    </location>
</feature>
<dbReference type="PANTHER" id="PTHR48009:SF1">
    <property type="entry name" value="LEUCINE-RICH REPEAT (LRR) FAMILY PROTEIN"/>
    <property type="match status" value="1"/>
</dbReference>
<comment type="subcellular location">
    <subcellularLocation>
        <location evidence="1">Membrane</location>
    </subcellularLocation>
</comment>
<evidence type="ECO:0000256" key="8">
    <source>
        <dbReference type="SAM" id="SignalP"/>
    </source>
</evidence>
<keyword evidence="5" id="KW-0677">Repeat</keyword>
<keyword evidence="3" id="KW-0812">Transmembrane</keyword>
<dbReference type="SMART" id="SM00369">
    <property type="entry name" value="LRR_TYP"/>
    <property type="match status" value="5"/>
</dbReference>
<evidence type="ECO:0000256" key="2">
    <source>
        <dbReference type="ARBA" id="ARBA00022614"/>
    </source>
</evidence>
<dbReference type="Pfam" id="PF08263">
    <property type="entry name" value="LRRNT_2"/>
    <property type="match status" value="1"/>
</dbReference>
<sequence length="416" mass="45122">MAKRCRFLLFLPLVLFSFFTSASPLSITKSDFAALREIKNSLTDVPSSSAAATRFFSSWDFSSGADPCTSFTGVTCFSSRVTILSLGTGLSDSRGLAGTLSPAIAKLTELSQLILFSGIVTGPIPSRLGNLRNLKVISLTNNRLTGEIPPGIFNLPNLHTLDLSHNQLSGRIPPATPGLNQLKVLILSNNQLLGKLPSTFWDQLLHMDLSNNYITGTLPEKMPSELRYLSVSNNRLWGPIDGLESLSELAYLDLSMNRFSGPIPNTLFRPGITSMLLQRNNLSGLVPQSPPWSYVAGSTFDLSHNFLTGELTPALIGVETLFLNNNRLNGLVPEGYAQSVKSGTMKTLYLQHNYITGFPIEEGYVLPETTAVCLSYNCMEEPPLGMAACPASAGDQISRPAYQCAASRYHNSSSMV</sequence>
<gene>
    <name evidence="10" type="ORF">F511_12059</name>
</gene>
<dbReference type="Gene3D" id="3.80.10.10">
    <property type="entry name" value="Ribonuclease Inhibitor"/>
    <property type="match status" value="2"/>
</dbReference>
<dbReference type="InterPro" id="IPR053213">
    <property type="entry name" value="RLP29"/>
</dbReference>
<dbReference type="InterPro" id="IPR001611">
    <property type="entry name" value="Leu-rich_rpt"/>
</dbReference>
<dbReference type="InterPro" id="IPR032675">
    <property type="entry name" value="LRR_dom_sf"/>
</dbReference>
<dbReference type="Pfam" id="PF00560">
    <property type="entry name" value="LRR_1"/>
    <property type="match status" value="2"/>
</dbReference>
<dbReference type="PANTHER" id="PTHR48009">
    <property type="entry name" value="LEUCINE-RICH REPEAT (LRR) FAMILY PROTEIN"/>
    <property type="match status" value="1"/>
</dbReference>
<dbReference type="Proteomes" id="UP000250235">
    <property type="component" value="Unassembled WGS sequence"/>
</dbReference>
<dbReference type="PRINTS" id="PR00019">
    <property type="entry name" value="LEURICHRPT"/>
</dbReference>
<dbReference type="GO" id="GO:0051707">
    <property type="term" value="P:response to other organism"/>
    <property type="evidence" value="ECO:0007669"/>
    <property type="project" value="UniProtKB-ARBA"/>
</dbReference>
<dbReference type="InterPro" id="IPR003591">
    <property type="entry name" value="Leu-rich_rpt_typical-subtyp"/>
</dbReference>
<keyword evidence="11" id="KW-1185">Reference proteome</keyword>
<feature type="domain" description="Leucine-rich repeat-containing N-terminal plant-type" evidence="9">
    <location>
        <begin position="30"/>
        <end position="76"/>
    </location>
</feature>
<evidence type="ECO:0000313" key="11">
    <source>
        <dbReference type="Proteomes" id="UP000250235"/>
    </source>
</evidence>
<dbReference type="SUPFAM" id="SSF52058">
    <property type="entry name" value="L domain-like"/>
    <property type="match status" value="1"/>
</dbReference>
<dbReference type="Pfam" id="PF13855">
    <property type="entry name" value="LRR_8"/>
    <property type="match status" value="1"/>
</dbReference>
<dbReference type="AlphaFoldDB" id="A0A2Z7A703"/>
<dbReference type="EMBL" id="KV019034">
    <property type="protein sequence ID" value="KZV16603.1"/>
    <property type="molecule type" value="Genomic_DNA"/>
</dbReference>
<dbReference type="GO" id="GO:0016020">
    <property type="term" value="C:membrane"/>
    <property type="evidence" value="ECO:0007669"/>
    <property type="project" value="UniProtKB-SubCell"/>
</dbReference>
<keyword evidence="4 8" id="KW-0732">Signal</keyword>
<name>A0A2Z7A703_9LAMI</name>
<evidence type="ECO:0000256" key="6">
    <source>
        <dbReference type="ARBA" id="ARBA00022989"/>
    </source>
</evidence>
<organism evidence="10 11">
    <name type="scientific">Dorcoceras hygrometricum</name>
    <dbReference type="NCBI Taxonomy" id="472368"/>
    <lineage>
        <taxon>Eukaryota</taxon>
        <taxon>Viridiplantae</taxon>
        <taxon>Streptophyta</taxon>
        <taxon>Embryophyta</taxon>
        <taxon>Tracheophyta</taxon>
        <taxon>Spermatophyta</taxon>
        <taxon>Magnoliopsida</taxon>
        <taxon>eudicotyledons</taxon>
        <taxon>Gunneridae</taxon>
        <taxon>Pentapetalae</taxon>
        <taxon>asterids</taxon>
        <taxon>lamiids</taxon>
        <taxon>Lamiales</taxon>
        <taxon>Gesneriaceae</taxon>
        <taxon>Didymocarpoideae</taxon>
        <taxon>Trichosporeae</taxon>
        <taxon>Loxocarpinae</taxon>
        <taxon>Dorcoceras</taxon>
    </lineage>
</organism>
<keyword evidence="6" id="KW-1133">Transmembrane helix</keyword>
<keyword evidence="2" id="KW-0433">Leucine-rich repeat</keyword>
<dbReference type="GO" id="GO:0006952">
    <property type="term" value="P:defense response"/>
    <property type="evidence" value="ECO:0007669"/>
    <property type="project" value="UniProtKB-ARBA"/>
</dbReference>